<dbReference type="InterPro" id="IPR013094">
    <property type="entry name" value="AB_hydrolase_3"/>
</dbReference>
<accession>A0ABU0RD06</accession>
<dbReference type="PANTHER" id="PTHR48081:SF8">
    <property type="entry name" value="ALPHA_BETA HYDROLASE FOLD-3 DOMAIN-CONTAINING PROTEIN-RELATED"/>
    <property type="match status" value="1"/>
</dbReference>
<dbReference type="InterPro" id="IPR029058">
    <property type="entry name" value="AB_hydrolase_fold"/>
</dbReference>
<comment type="caution">
    <text evidence="3">The sequence shown here is derived from an EMBL/GenBank/DDBJ whole genome shotgun (WGS) entry which is preliminary data.</text>
</comment>
<dbReference type="Pfam" id="PF07859">
    <property type="entry name" value="Abhydrolase_3"/>
    <property type="match status" value="1"/>
</dbReference>
<dbReference type="Proteomes" id="UP001239083">
    <property type="component" value="Unassembled WGS sequence"/>
</dbReference>
<dbReference type="Gene3D" id="3.40.50.1820">
    <property type="entry name" value="alpha/beta hydrolase"/>
    <property type="match status" value="1"/>
</dbReference>
<dbReference type="InterPro" id="IPR050300">
    <property type="entry name" value="GDXG_lipolytic_enzyme"/>
</dbReference>
<feature type="domain" description="Alpha/beta hydrolase fold-3" evidence="2">
    <location>
        <begin position="22"/>
        <end position="240"/>
    </location>
</feature>
<gene>
    <name evidence="3" type="ORF">QFZ26_003507</name>
</gene>
<dbReference type="RefSeq" id="WP_307044452.1">
    <property type="nucleotide sequence ID" value="NZ_JAUSYY010000001.1"/>
</dbReference>
<dbReference type="PANTHER" id="PTHR48081">
    <property type="entry name" value="AB HYDROLASE SUPERFAMILY PROTEIN C4A8.06C"/>
    <property type="match status" value="1"/>
</dbReference>
<keyword evidence="1 3" id="KW-0378">Hydrolase</keyword>
<organism evidence="3 4">
    <name type="scientific">Agromyces ramosus</name>
    <dbReference type="NCBI Taxonomy" id="33879"/>
    <lineage>
        <taxon>Bacteria</taxon>
        <taxon>Bacillati</taxon>
        <taxon>Actinomycetota</taxon>
        <taxon>Actinomycetes</taxon>
        <taxon>Micrococcales</taxon>
        <taxon>Microbacteriaceae</taxon>
        <taxon>Agromyces</taxon>
    </lineage>
</organism>
<keyword evidence="4" id="KW-1185">Reference proteome</keyword>
<evidence type="ECO:0000256" key="1">
    <source>
        <dbReference type="ARBA" id="ARBA00022801"/>
    </source>
</evidence>
<evidence type="ECO:0000313" key="4">
    <source>
        <dbReference type="Proteomes" id="UP001239083"/>
    </source>
</evidence>
<reference evidence="3 4" key="1">
    <citation type="submission" date="2023-07" db="EMBL/GenBank/DDBJ databases">
        <title>Comparative genomics of wheat-associated soil bacteria to identify genetic determinants of phenazine resistance.</title>
        <authorList>
            <person name="Mouncey N."/>
        </authorList>
    </citation>
    <scope>NUCLEOTIDE SEQUENCE [LARGE SCALE GENOMIC DNA]</scope>
    <source>
        <strain evidence="3 4">V3I3</strain>
    </source>
</reference>
<proteinExistence type="predicted"/>
<dbReference type="EC" id="3.1.1.-" evidence="3"/>
<evidence type="ECO:0000259" key="2">
    <source>
        <dbReference type="Pfam" id="PF07859"/>
    </source>
</evidence>
<protein>
    <submittedName>
        <fullName evidence="3">Acetyl esterase</fullName>
        <ecNumber evidence="3">3.1.1.-</ecNumber>
    </submittedName>
</protein>
<dbReference type="GO" id="GO:0016787">
    <property type="term" value="F:hydrolase activity"/>
    <property type="evidence" value="ECO:0007669"/>
    <property type="project" value="UniProtKB-KW"/>
</dbReference>
<dbReference type="EMBL" id="JAUSYY010000001">
    <property type="protein sequence ID" value="MDQ0895952.1"/>
    <property type="molecule type" value="Genomic_DNA"/>
</dbReference>
<sequence length="279" mass="29629">MSESFGAADGLVRVYPAGEPTLVWAHGGGFAGGDLDMPEADWVARALSERGISVITVDYRHAGGGFHYPVPSDDILTAWHWTLEHVDELGIDPARLAIGGASAGGNLVTGAVLRMLADETRPRQLPGGVFLAYPTLLAEQPPPDAALRALLDANPEVDRSGPARVRSMYEGYFGKPVDDAPLSVVPGEAAASDLAGFPPVLMINSEIDELRVSGEVFAATLVEAGVPLELVMEARTAHGHLNRPDEPAASVSIERVATWIGRGFLPAATDEMPRQRQRQ</sequence>
<name>A0ABU0RD06_9MICO</name>
<evidence type="ECO:0000313" key="3">
    <source>
        <dbReference type="EMBL" id="MDQ0895952.1"/>
    </source>
</evidence>
<dbReference type="SUPFAM" id="SSF53474">
    <property type="entry name" value="alpha/beta-Hydrolases"/>
    <property type="match status" value="1"/>
</dbReference>